<evidence type="ECO:0000256" key="1">
    <source>
        <dbReference type="ARBA" id="ARBA00010234"/>
    </source>
</evidence>
<accession>A0A379LIP2</accession>
<gene>
    <name evidence="5" type="ORF">NCTC10526_00724</name>
</gene>
<evidence type="ECO:0000313" key="6">
    <source>
        <dbReference type="Proteomes" id="UP000254123"/>
    </source>
</evidence>
<dbReference type="Pfam" id="PF06530">
    <property type="entry name" value="Phage_antitermQ"/>
    <property type="match status" value="1"/>
</dbReference>
<evidence type="ECO:0000256" key="4">
    <source>
        <dbReference type="ARBA" id="ARBA00023163"/>
    </source>
</evidence>
<keyword evidence="2" id="KW-0805">Transcription regulation</keyword>
<comment type="similarity">
    <text evidence="1">Belongs to the phage antitermination Q type 1 family.</text>
</comment>
<evidence type="ECO:0008006" key="7">
    <source>
        <dbReference type="Google" id="ProtNLM"/>
    </source>
</evidence>
<reference evidence="5 6" key="1">
    <citation type="submission" date="2018-06" db="EMBL/GenBank/DDBJ databases">
        <authorList>
            <consortium name="Pathogen Informatics"/>
            <person name="Doyle S."/>
        </authorList>
    </citation>
    <scope>NUCLEOTIDE SEQUENCE [LARGE SCALE GENOMIC DNA]</scope>
    <source>
        <strain evidence="5 6">NCTC10526</strain>
    </source>
</reference>
<dbReference type="EMBL" id="UGVC01000001">
    <property type="protein sequence ID" value="SUD90398.1"/>
    <property type="molecule type" value="Genomic_DNA"/>
</dbReference>
<sequence length="129" mass="15272">MIDILEEWGKWSRHDWGSYSSPLYHLMRAHNPDFRTGDAYAPDITDDEAMRVSAIVCDLARHNKVLAEVLKRRYINNMSLRQISRYYLTPLEYPAQASLSWHDKNKKRVHPQVTARLLEEAEKYVRSRL</sequence>
<evidence type="ECO:0000256" key="3">
    <source>
        <dbReference type="ARBA" id="ARBA00023125"/>
    </source>
</evidence>
<keyword evidence="6" id="KW-1185">Reference proteome</keyword>
<dbReference type="RefSeq" id="WP_028858181.1">
    <property type="nucleotide sequence ID" value="NZ_CAJHAQ010000001.1"/>
</dbReference>
<dbReference type="InterPro" id="IPR010534">
    <property type="entry name" value="Phage_933W_GpQ"/>
</dbReference>
<dbReference type="GO" id="GO:0060567">
    <property type="term" value="P:negative regulation of termination of DNA-templated transcription"/>
    <property type="evidence" value="ECO:0007669"/>
    <property type="project" value="InterPro"/>
</dbReference>
<evidence type="ECO:0000256" key="2">
    <source>
        <dbReference type="ARBA" id="ARBA00023015"/>
    </source>
</evidence>
<dbReference type="STRING" id="1123034.GCA_000685805_00530"/>
<proteinExistence type="inferred from homology"/>
<protein>
    <recommendedName>
        <fullName evidence="7">Phage antitermination protein Q</fullName>
    </recommendedName>
</protein>
<dbReference type="Proteomes" id="UP000254123">
    <property type="component" value="Unassembled WGS sequence"/>
</dbReference>
<keyword evidence="4" id="KW-0804">Transcription</keyword>
<name>A0A379LIP2_9GAMM</name>
<organism evidence="5 6">
    <name type="scientific">Psychrobacter phenylpyruvicus</name>
    <dbReference type="NCBI Taxonomy" id="29432"/>
    <lineage>
        <taxon>Bacteria</taxon>
        <taxon>Pseudomonadati</taxon>
        <taxon>Pseudomonadota</taxon>
        <taxon>Gammaproteobacteria</taxon>
        <taxon>Moraxellales</taxon>
        <taxon>Moraxellaceae</taxon>
        <taxon>Psychrobacter</taxon>
    </lineage>
</organism>
<keyword evidence="3" id="KW-0238">DNA-binding</keyword>
<dbReference type="GO" id="GO:0003677">
    <property type="term" value="F:DNA binding"/>
    <property type="evidence" value="ECO:0007669"/>
    <property type="project" value="UniProtKB-KW"/>
</dbReference>
<dbReference type="AlphaFoldDB" id="A0A379LIP2"/>
<evidence type="ECO:0000313" key="5">
    <source>
        <dbReference type="EMBL" id="SUD90398.1"/>
    </source>
</evidence>